<evidence type="ECO:0000313" key="1">
    <source>
        <dbReference type="EMBL" id="WDE01175.1"/>
    </source>
</evidence>
<proteinExistence type="predicted"/>
<dbReference type="PROSITE" id="PS51257">
    <property type="entry name" value="PROKAR_LIPOPROTEIN"/>
    <property type="match status" value="1"/>
</dbReference>
<keyword evidence="1" id="KW-0449">Lipoprotein</keyword>
<dbReference type="Gene3D" id="2.60.40.4150">
    <property type="entry name" value="Type VI secretion system, lipoprotein SciN"/>
    <property type="match status" value="1"/>
</dbReference>
<dbReference type="PANTHER" id="PTHR37625">
    <property type="entry name" value="OUTER MEMBRANE LIPOPROTEIN-RELATED"/>
    <property type="match status" value="1"/>
</dbReference>
<reference evidence="1 2" key="1">
    <citation type="journal article" date="2015" name="Genome Announc.">
        <title>Draft Genome Sequences of Marine Isolates of Thalassomonas viridans and Thalassomonas actiniarum.</title>
        <authorList>
            <person name="Olonade I."/>
            <person name="van Zyl L.J."/>
            <person name="Trindade M."/>
        </authorList>
    </citation>
    <scope>NUCLEOTIDE SEQUENCE [LARGE SCALE GENOMIC DNA]</scope>
    <source>
        <strain evidence="1 2">A5K-106</strain>
    </source>
</reference>
<reference evidence="1 2" key="2">
    <citation type="journal article" date="2022" name="Mar. Drugs">
        <title>Bioassay-Guided Fractionation Leads to the Detection of Cholic Acid Generated by the Rare Thalassomonas sp.</title>
        <authorList>
            <person name="Pheiffer F."/>
            <person name="Schneider Y.K."/>
            <person name="Hansen E.H."/>
            <person name="Andersen J.H."/>
            <person name="Isaksson J."/>
            <person name="Busche T."/>
            <person name="R C."/>
            <person name="Kalinowski J."/>
            <person name="Zyl L.V."/>
            <person name="Trindade M."/>
        </authorList>
    </citation>
    <scope>NUCLEOTIDE SEQUENCE [LARGE SCALE GENOMIC DNA]</scope>
    <source>
        <strain evidence="1 2">A5K-106</strain>
    </source>
</reference>
<dbReference type="PANTHER" id="PTHR37625:SF4">
    <property type="entry name" value="OUTER MEMBRANE LIPOPROTEIN"/>
    <property type="match status" value="1"/>
</dbReference>
<gene>
    <name evidence="1" type="primary">tssJ</name>
    <name evidence="1" type="ORF">SG35_011355</name>
</gene>
<dbReference type="Pfam" id="PF12790">
    <property type="entry name" value="T6SS-SciN"/>
    <property type="match status" value="1"/>
</dbReference>
<dbReference type="EMBL" id="CP059735">
    <property type="protein sequence ID" value="WDE01175.1"/>
    <property type="molecule type" value="Genomic_DNA"/>
</dbReference>
<dbReference type="InterPro" id="IPR038706">
    <property type="entry name" value="Type_VI_SciN-like_sf"/>
</dbReference>
<dbReference type="InterPro" id="IPR017734">
    <property type="entry name" value="T6SS_SciN"/>
</dbReference>
<dbReference type="NCBIfam" id="TIGR03352">
    <property type="entry name" value="VI_chp_3"/>
    <property type="match status" value="1"/>
</dbReference>
<sequence length="157" mass="17523">MNMLKKSLLSLWVAGSVFLVTGCSTINAIVPPSTDITFHTAGDVNPDLSGRPSPVVVKVFELSSRTIFDTQDFFTLYESPEHVLGPDLIKKDELELQPDGNIEYKMELNKNARYVGVVVAYRDIDSARWRAVVEVEPTGYDNVVMNIEKLAVYAIKK</sequence>
<protein>
    <submittedName>
        <fullName evidence="1">Type VI secretion system lipoprotein TssJ</fullName>
    </submittedName>
</protein>
<organism evidence="1 2">
    <name type="scientific">Thalassomonas actiniarum</name>
    <dbReference type="NCBI Taxonomy" id="485447"/>
    <lineage>
        <taxon>Bacteria</taxon>
        <taxon>Pseudomonadati</taxon>
        <taxon>Pseudomonadota</taxon>
        <taxon>Gammaproteobacteria</taxon>
        <taxon>Alteromonadales</taxon>
        <taxon>Colwelliaceae</taxon>
        <taxon>Thalassomonas</taxon>
    </lineage>
</organism>
<evidence type="ECO:0000313" key="2">
    <source>
        <dbReference type="Proteomes" id="UP000032568"/>
    </source>
</evidence>
<dbReference type="KEGG" id="tact:SG35_011355"/>
<dbReference type="AlphaFoldDB" id="A0AAE9YVM3"/>
<accession>A0AAE9YVM3</accession>
<dbReference type="RefSeq" id="WP_044831576.1">
    <property type="nucleotide sequence ID" value="NZ_CP059735.1"/>
</dbReference>
<dbReference type="Proteomes" id="UP000032568">
    <property type="component" value="Chromosome"/>
</dbReference>
<keyword evidence="2" id="KW-1185">Reference proteome</keyword>
<name>A0AAE9YVM3_9GAMM</name>